<feature type="compositionally biased region" description="Polar residues" evidence="3">
    <location>
        <begin position="70"/>
        <end position="98"/>
    </location>
</feature>
<dbReference type="PANTHER" id="PTHR45926">
    <property type="entry name" value="OSJNBA0053K19.4 PROTEIN"/>
    <property type="match status" value="1"/>
</dbReference>
<evidence type="ECO:0000256" key="1">
    <source>
        <dbReference type="ARBA" id="ARBA00023015"/>
    </source>
</evidence>
<evidence type="ECO:0000259" key="4">
    <source>
        <dbReference type="PROSITE" id="PS51525"/>
    </source>
</evidence>
<dbReference type="Gene3D" id="1.20.1270.220">
    <property type="match status" value="1"/>
</dbReference>
<protein>
    <recommendedName>
        <fullName evidence="4">NET domain-containing protein</fullName>
    </recommendedName>
</protein>
<name>A0A7N0V5N9_KALFE</name>
<dbReference type="Pfam" id="PF17035">
    <property type="entry name" value="BET"/>
    <property type="match status" value="1"/>
</dbReference>
<evidence type="ECO:0000256" key="3">
    <source>
        <dbReference type="SAM" id="MobiDB-lite"/>
    </source>
</evidence>
<feature type="region of interest" description="Disordered" evidence="3">
    <location>
        <begin position="14"/>
        <end position="36"/>
    </location>
</feature>
<dbReference type="PROSITE" id="PS51525">
    <property type="entry name" value="NET"/>
    <property type="match status" value="1"/>
</dbReference>
<feature type="domain" description="NET" evidence="4">
    <location>
        <begin position="157"/>
        <end position="238"/>
    </location>
</feature>
<sequence>MDFNSVCLPKIEASDPQCNAEAEADDRIAKSDNPDDDLACINHQVDDLFTKVDKLEVELNGVEQFYSTVSRNQQQNGSNTTKVKDSSTPSAAKKNQTRAVAAKRRQELKLQQDRGSDCQEGEALLELQLAQEATHARTARKISNELHEVNRYLEELREMVLQKCRKFSVEEKKKLGAAFTKLSPEHLIKALEIVTQTNPNFAGVSEEVDLDMDDLSESTLWKLKIFVKEALKIQESILPTATAAKDDDKNINNKRKKKICDALAKTKRTKTELVD</sequence>
<evidence type="ECO:0000313" key="6">
    <source>
        <dbReference type="Proteomes" id="UP000594263"/>
    </source>
</evidence>
<dbReference type="OMA" id="QCNARET"/>
<dbReference type="AlphaFoldDB" id="A0A7N0V5N9"/>
<dbReference type="InterPro" id="IPR038336">
    <property type="entry name" value="NET_sf"/>
</dbReference>
<feature type="region of interest" description="Disordered" evidence="3">
    <location>
        <begin position="70"/>
        <end position="105"/>
    </location>
</feature>
<proteinExistence type="predicted"/>
<dbReference type="InterPro" id="IPR027353">
    <property type="entry name" value="NET_dom"/>
</dbReference>
<evidence type="ECO:0000313" key="5">
    <source>
        <dbReference type="EnsemblPlants" id="Kaladp0101s0035.1.v1.1"/>
    </source>
</evidence>
<accession>A0A7N0V5N9</accession>
<reference evidence="5" key="1">
    <citation type="submission" date="2021-01" db="UniProtKB">
        <authorList>
            <consortium name="EnsemblPlants"/>
        </authorList>
    </citation>
    <scope>IDENTIFICATION</scope>
</reference>
<keyword evidence="6" id="KW-1185">Reference proteome</keyword>
<dbReference type="Gramene" id="Kaladp0101s0035.1.v1.1">
    <property type="protein sequence ID" value="Kaladp0101s0035.1.v1.1"/>
    <property type="gene ID" value="Kaladp0101s0035.v1.1"/>
</dbReference>
<dbReference type="Proteomes" id="UP000594263">
    <property type="component" value="Unplaced"/>
</dbReference>
<keyword evidence="2" id="KW-0804">Transcription</keyword>
<keyword evidence="1" id="KW-0805">Transcription regulation</keyword>
<organism evidence="5 6">
    <name type="scientific">Kalanchoe fedtschenkoi</name>
    <name type="common">Lavender scallops</name>
    <name type="synonym">South American air plant</name>
    <dbReference type="NCBI Taxonomy" id="63787"/>
    <lineage>
        <taxon>Eukaryota</taxon>
        <taxon>Viridiplantae</taxon>
        <taxon>Streptophyta</taxon>
        <taxon>Embryophyta</taxon>
        <taxon>Tracheophyta</taxon>
        <taxon>Spermatophyta</taxon>
        <taxon>Magnoliopsida</taxon>
        <taxon>eudicotyledons</taxon>
        <taxon>Gunneridae</taxon>
        <taxon>Pentapetalae</taxon>
        <taxon>Saxifragales</taxon>
        <taxon>Crassulaceae</taxon>
        <taxon>Kalanchoe</taxon>
    </lineage>
</organism>
<evidence type="ECO:0000256" key="2">
    <source>
        <dbReference type="ARBA" id="ARBA00023163"/>
    </source>
</evidence>
<dbReference type="EnsemblPlants" id="Kaladp0101s0035.1.v1.1">
    <property type="protein sequence ID" value="Kaladp0101s0035.1.v1.1"/>
    <property type="gene ID" value="Kaladp0101s0035.v1.1"/>
</dbReference>